<feature type="signal peptide" evidence="1">
    <location>
        <begin position="1"/>
        <end position="19"/>
    </location>
</feature>
<protein>
    <submittedName>
        <fullName evidence="4">Uncharacterized protein</fullName>
    </submittedName>
</protein>
<feature type="domain" description="Peptidase M16 C-terminal" evidence="3">
    <location>
        <begin position="197"/>
        <end position="378"/>
    </location>
</feature>
<dbReference type="PANTHER" id="PTHR11851">
    <property type="entry name" value="METALLOPROTEASE"/>
    <property type="match status" value="1"/>
</dbReference>
<feature type="chain" id="PRO_5003549035" evidence="1">
    <location>
        <begin position="20"/>
        <end position="689"/>
    </location>
</feature>
<dbReference type="AlphaFoldDB" id="H1DL65"/>
<feature type="domain" description="Peptidase M16 N-terminal" evidence="2">
    <location>
        <begin position="83"/>
        <end position="177"/>
    </location>
</feature>
<evidence type="ECO:0000313" key="4">
    <source>
        <dbReference type="EMBL" id="EHP45156.1"/>
    </source>
</evidence>
<dbReference type="InterPro" id="IPR011765">
    <property type="entry name" value="Pept_M16_N"/>
</dbReference>
<dbReference type="HOGENOM" id="CLU_009902_6_1_10"/>
<dbReference type="InterPro" id="IPR007863">
    <property type="entry name" value="Peptidase_M16_C"/>
</dbReference>
<dbReference type="RefSeq" id="WP_009138144.1">
    <property type="nucleotide sequence ID" value="NZ_JH594598.1"/>
</dbReference>
<reference evidence="4 5" key="1">
    <citation type="submission" date="2012-01" db="EMBL/GenBank/DDBJ databases">
        <title>The Genome Sequence of Odoribacter laneus YIT 12061.</title>
        <authorList>
            <consortium name="The Broad Institute Genome Sequencing Platform"/>
            <person name="Earl A."/>
            <person name="Ward D."/>
            <person name="Feldgarden M."/>
            <person name="Gevers D."/>
            <person name="Morotomi M."/>
            <person name="Young S.K."/>
            <person name="Zeng Q."/>
            <person name="Gargeya S."/>
            <person name="Fitzgerald M."/>
            <person name="Haas B."/>
            <person name="Abouelleil A."/>
            <person name="Alvarado L."/>
            <person name="Arachchi H.M."/>
            <person name="Berlin A."/>
            <person name="Chapman S.B."/>
            <person name="Gearin G."/>
            <person name="Goldberg J."/>
            <person name="Griggs A."/>
            <person name="Gujja S."/>
            <person name="Hansen M."/>
            <person name="Heiman D."/>
            <person name="Howarth C."/>
            <person name="Larimer J."/>
            <person name="Lui A."/>
            <person name="MacDonald P.J.P."/>
            <person name="McCowen C."/>
            <person name="Montmayeur A."/>
            <person name="Murphy C."/>
            <person name="Neiman D."/>
            <person name="Pearson M."/>
            <person name="Priest M."/>
            <person name="Roberts A."/>
            <person name="Saif S."/>
            <person name="Shea T."/>
            <person name="Sisk P."/>
            <person name="Stolte C."/>
            <person name="Sykes S."/>
            <person name="Wortman J."/>
            <person name="Nusbaum C."/>
            <person name="Birren B."/>
        </authorList>
    </citation>
    <scope>NUCLEOTIDE SEQUENCE [LARGE SCALE GENOMIC DNA]</scope>
    <source>
        <strain evidence="4 5">YIT 12061</strain>
    </source>
</reference>
<gene>
    <name evidence="4" type="ORF">HMPREF9449_03001</name>
</gene>
<dbReference type="PATRIC" id="fig|742817.3.peg.3210"/>
<dbReference type="Gene3D" id="3.30.830.10">
    <property type="entry name" value="Metalloenzyme, LuxS/M16 peptidase-like"/>
    <property type="match status" value="2"/>
</dbReference>
<dbReference type="InterPro" id="IPR011249">
    <property type="entry name" value="Metalloenz_LuxS/M16"/>
</dbReference>
<keyword evidence="1" id="KW-0732">Signal</keyword>
<name>H1DL65_9BACT</name>
<dbReference type="Proteomes" id="UP000004892">
    <property type="component" value="Unassembled WGS sequence"/>
</dbReference>
<evidence type="ECO:0000256" key="1">
    <source>
        <dbReference type="SAM" id="SignalP"/>
    </source>
</evidence>
<accession>H1DL65</accession>
<evidence type="ECO:0000259" key="2">
    <source>
        <dbReference type="Pfam" id="PF00675"/>
    </source>
</evidence>
<dbReference type="InterPro" id="IPR050361">
    <property type="entry name" value="MPP/UQCRC_Complex"/>
</dbReference>
<organism evidence="4 5">
    <name type="scientific">Odoribacter laneus YIT 12061</name>
    <dbReference type="NCBI Taxonomy" id="742817"/>
    <lineage>
        <taxon>Bacteria</taxon>
        <taxon>Pseudomonadati</taxon>
        <taxon>Bacteroidota</taxon>
        <taxon>Bacteroidia</taxon>
        <taxon>Bacteroidales</taxon>
        <taxon>Odoribacteraceae</taxon>
        <taxon>Odoribacter</taxon>
    </lineage>
</organism>
<dbReference type="Pfam" id="PF05193">
    <property type="entry name" value="Peptidase_M16_C"/>
    <property type="match status" value="1"/>
</dbReference>
<keyword evidence="5" id="KW-1185">Reference proteome</keyword>
<comment type="caution">
    <text evidence="4">The sequence shown here is derived from an EMBL/GenBank/DDBJ whole genome shotgun (WGS) entry which is preliminary data.</text>
</comment>
<sequence>MKKFTFLLIAICFSLSITAQVDRSKAPESGPAPRVHIGEYKSFTLDNGLKVLVVENNKIPKINFSLDIVRDKILEKDKAGYLNIAGELWGKGTENRAPKQLNEEIDFIGANLYTSSESVTISGLSKYKDQMMEILSDIVLHPTFPQEEFDKLIRRTQTALKTSEVSPQAIMENIYKKTLFGDAHPYGDIVTPTTINNITVEDCKNYYQTYIHPNQAILIIVGDITLHEAQKLAEKYLGNWKAGQSPTFTYDVPKQPQGRQVVFSNKDAATQASINVAYPINFKVNSPDALAATVMNQILGGGGFQAKLFKNLRETKGYTYGAYSSLSKSELDGSGAFSASAEVKSNIADSALIEIFNEMQNMVIGNYSQEDLDRVKKTMAGSFSRSLESPSTIASFAYNIERFGLPKDYYTTYLERLDKITKEDVNAAIKKYIHPDNSYILVVNDRGEKKKLEKLATDGTITELDNYGEPLTVSNNVAPNVTPEKVIDAYLKAIGGIEKIKGIKDMSLTSEMNIQGMKLVTDQKYLLDGAKPLYMMEMSMNGAPMQKIVFDGTKAFLSGAGGNQTLEGEKVAELKDQAYPVLEAEYTQLGYQPTLEGVEKVNGKEAYKLKTTLGKAVTYSFYDVENGLKVKAVGSQDGMTQEVLFEDYQPTEYGILMPLLSKTSMQGMPIEIKTTDIKINTGLKAEDFK</sequence>
<dbReference type="EMBL" id="ADMC01000034">
    <property type="protein sequence ID" value="EHP45156.1"/>
    <property type="molecule type" value="Genomic_DNA"/>
</dbReference>
<evidence type="ECO:0000313" key="5">
    <source>
        <dbReference type="Proteomes" id="UP000004892"/>
    </source>
</evidence>
<dbReference type="STRING" id="742817.HMPREF9449_03001"/>
<dbReference type="Pfam" id="PF00675">
    <property type="entry name" value="Peptidase_M16"/>
    <property type="match status" value="1"/>
</dbReference>
<dbReference type="SUPFAM" id="SSF63411">
    <property type="entry name" value="LuxS/MPP-like metallohydrolase"/>
    <property type="match status" value="2"/>
</dbReference>
<proteinExistence type="predicted"/>
<dbReference type="eggNOG" id="COG0612">
    <property type="taxonomic scope" value="Bacteria"/>
</dbReference>
<dbReference type="GO" id="GO:0046872">
    <property type="term" value="F:metal ion binding"/>
    <property type="evidence" value="ECO:0007669"/>
    <property type="project" value="InterPro"/>
</dbReference>
<evidence type="ECO:0000259" key="3">
    <source>
        <dbReference type="Pfam" id="PF05193"/>
    </source>
</evidence>
<dbReference type="GeneID" id="98070519"/>